<dbReference type="EMBL" id="WIGM01000604">
    <property type="protein sequence ID" value="KAF6819879.1"/>
    <property type="molecule type" value="Genomic_DNA"/>
</dbReference>
<dbReference type="AlphaFoldDB" id="A0A8H6JV02"/>
<evidence type="ECO:0000256" key="1">
    <source>
        <dbReference type="SAM" id="MobiDB-lite"/>
    </source>
</evidence>
<reference evidence="2" key="1">
    <citation type="journal article" date="2020" name="Phytopathology">
        <title>Genome Sequence Resources of Colletotrichum truncatum, C. plurivorum, C. musicola, and C. sojae: Four Species Pathogenic to Soybean (Glycine max).</title>
        <authorList>
            <person name="Rogerio F."/>
            <person name="Boufleur T.R."/>
            <person name="Ciampi-Guillardi M."/>
            <person name="Sukno S.A."/>
            <person name="Thon M.R."/>
            <person name="Massola Junior N.S."/>
            <person name="Baroncelli R."/>
        </authorList>
    </citation>
    <scope>NUCLEOTIDE SEQUENCE</scope>
    <source>
        <strain evidence="2">LFN0074</strain>
    </source>
</reference>
<dbReference type="Proteomes" id="UP000639643">
    <property type="component" value="Unassembled WGS sequence"/>
</dbReference>
<evidence type="ECO:0000313" key="2">
    <source>
        <dbReference type="EMBL" id="KAF6819879.1"/>
    </source>
</evidence>
<feature type="region of interest" description="Disordered" evidence="1">
    <location>
        <begin position="257"/>
        <end position="276"/>
    </location>
</feature>
<organism evidence="2 3">
    <name type="scientific">Colletotrichum musicola</name>
    <dbReference type="NCBI Taxonomy" id="2175873"/>
    <lineage>
        <taxon>Eukaryota</taxon>
        <taxon>Fungi</taxon>
        <taxon>Dikarya</taxon>
        <taxon>Ascomycota</taxon>
        <taxon>Pezizomycotina</taxon>
        <taxon>Sordariomycetes</taxon>
        <taxon>Hypocreomycetidae</taxon>
        <taxon>Glomerellales</taxon>
        <taxon>Glomerellaceae</taxon>
        <taxon>Colletotrichum</taxon>
        <taxon>Colletotrichum orchidearum species complex</taxon>
    </lineage>
</organism>
<name>A0A8H6JV02_9PEZI</name>
<feature type="region of interest" description="Disordered" evidence="1">
    <location>
        <begin position="100"/>
        <end position="119"/>
    </location>
</feature>
<accession>A0A8H6JV02</accession>
<gene>
    <name evidence="2" type="ORF">CMUS01_11650</name>
</gene>
<keyword evidence="3" id="KW-1185">Reference proteome</keyword>
<sequence length="276" mass="30479">MHPATYMAVRWPRYTALVSIQDGGPGHQDLCVKGRTKDWIALVTRKGQAGWQARGIGLCDDSRPNTKNTWVCLSFLTGRRRSLRWASTAATLELAELHSNDASTSTDDKQTQPKTRRRCLSKHNGSRWSLVCCSLRPTLTADFHDEPAGRNRNQNRVFDRLTGIVADPDKIPCPEILNPTLSPRPILSVPLQHVRQLSGNSDETRSHKAAFLAGQVSISRFPVILEDHFLPRSSASVRITSGKPECLGPSPVGAALGWTGKTARPGHRRRPISDVV</sequence>
<comment type="caution">
    <text evidence="2">The sequence shown here is derived from an EMBL/GenBank/DDBJ whole genome shotgun (WGS) entry which is preliminary data.</text>
</comment>
<evidence type="ECO:0000313" key="3">
    <source>
        <dbReference type="Proteomes" id="UP000639643"/>
    </source>
</evidence>
<proteinExistence type="predicted"/>
<protein>
    <submittedName>
        <fullName evidence="2">Uncharacterized protein</fullName>
    </submittedName>
</protein>